<organism evidence="5 6">
    <name type="scientific">Luteimicrobium subarcticum</name>
    <dbReference type="NCBI Taxonomy" id="620910"/>
    <lineage>
        <taxon>Bacteria</taxon>
        <taxon>Bacillati</taxon>
        <taxon>Actinomycetota</taxon>
        <taxon>Actinomycetes</taxon>
        <taxon>Micrococcales</taxon>
        <taxon>Luteimicrobium</taxon>
    </lineage>
</organism>
<evidence type="ECO:0000256" key="3">
    <source>
        <dbReference type="ARBA" id="ARBA00023163"/>
    </source>
</evidence>
<dbReference type="Gene3D" id="1.10.10.10">
    <property type="entry name" value="Winged helix-like DNA-binding domain superfamily/Winged helix DNA-binding domain"/>
    <property type="match status" value="1"/>
</dbReference>
<dbReference type="Proteomes" id="UP000231586">
    <property type="component" value="Unassembled WGS sequence"/>
</dbReference>
<proteinExistence type="predicted"/>
<feature type="domain" description="HTH gntR-type" evidence="4">
    <location>
        <begin position="6"/>
        <end position="73"/>
    </location>
</feature>
<dbReference type="PANTHER" id="PTHR43537">
    <property type="entry name" value="TRANSCRIPTIONAL REGULATOR, GNTR FAMILY"/>
    <property type="match status" value="1"/>
</dbReference>
<dbReference type="Gene3D" id="1.20.120.530">
    <property type="entry name" value="GntR ligand-binding domain-like"/>
    <property type="match status" value="1"/>
</dbReference>
<keyword evidence="2" id="KW-0238">DNA-binding</keyword>
<evidence type="ECO:0000313" key="6">
    <source>
        <dbReference type="Proteomes" id="UP000231586"/>
    </source>
</evidence>
<dbReference type="InterPro" id="IPR011711">
    <property type="entry name" value="GntR_C"/>
</dbReference>
<reference evidence="5 6" key="1">
    <citation type="submission" date="2017-11" db="EMBL/GenBank/DDBJ databases">
        <title>Genomic Encyclopedia of Archaeal and Bacterial Type Strains, Phase II (KMG-II): From Individual Species to Whole Genera.</title>
        <authorList>
            <person name="Goeker M."/>
        </authorList>
    </citation>
    <scope>NUCLEOTIDE SEQUENCE [LARGE SCALE GENOMIC DNA]</scope>
    <source>
        <strain evidence="5 6">DSM 22413</strain>
    </source>
</reference>
<dbReference type="AlphaFoldDB" id="A0A2M8WQV6"/>
<dbReference type="InterPro" id="IPR036390">
    <property type="entry name" value="WH_DNA-bd_sf"/>
</dbReference>
<keyword evidence="3" id="KW-0804">Transcription</keyword>
<name>A0A2M8WQV6_9MICO</name>
<dbReference type="OrthoDB" id="8680240at2"/>
<dbReference type="EMBL" id="PGTZ01000008">
    <property type="protein sequence ID" value="PJI93322.1"/>
    <property type="molecule type" value="Genomic_DNA"/>
</dbReference>
<dbReference type="GO" id="GO:0003700">
    <property type="term" value="F:DNA-binding transcription factor activity"/>
    <property type="evidence" value="ECO:0007669"/>
    <property type="project" value="InterPro"/>
</dbReference>
<dbReference type="PANTHER" id="PTHR43537:SF24">
    <property type="entry name" value="GLUCONATE OPERON TRANSCRIPTIONAL REPRESSOR"/>
    <property type="match status" value="1"/>
</dbReference>
<dbReference type="InterPro" id="IPR008920">
    <property type="entry name" value="TF_FadR/GntR_C"/>
</dbReference>
<dbReference type="SMART" id="SM00345">
    <property type="entry name" value="HTH_GNTR"/>
    <property type="match status" value="1"/>
</dbReference>
<evidence type="ECO:0000256" key="2">
    <source>
        <dbReference type="ARBA" id="ARBA00023125"/>
    </source>
</evidence>
<gene>
    <name evidence="5" type="ORF">CLV34_1891</name>
</gene>
<dbReference type="PROSITE" id="PS50949">
    <property type="entry name" value="HTH_GNTR"/>
    <property type="match status" value="1"/>
</dbReference>
<dbReference type="InterPro" id="IPR000524">
    <property type="entry name" value="Tscrpt_reg_HTH_GntR"/>
</dbReference>
<sequence length="215" mass="23127">MTSTTSSASTRAYTHTKAAILSGDLPGGTLVSEGDVATELGLSRTPVREAFCRLEAEGWLRLYPKRGALVVPVAESERVEVLDARLLLEGFAAERLAAAPDAPDALAARQEMRDLLAAQREAWADDDLAAFAAADAAFHRTMLEHARNSALLGFYTTLAERQQRMTRGTVEARPESAALVLAQHEALVADLEAGDVAAFRAHLREHFTSVFGPLS</sequence>
<comment type="caution">
    <text evidence="5">The sequence shown here is derived from an EMBL/GenBank/DDBJ whole genome shotgun (WGS) entry which is preliminary data.</text>
</comment>
<dbReference type="GO" id="GO:0003677">
    <property type="term" value="F:DNA binding"/>
    <property type="evidence" value="ECO:0007669"/>
    <property type="project" value="UniProtKB-KW"/>
</dbReference>
<dbReference type="RefSeq" id="WP_100350038.1">
    <property type="nucleotide sequence ID" value="NZ_PGTZ01000008.1"/>
</dbReference>
<keyword evidence="1" id="KW-0805">Transcription regulation</keyword>
<dbReference type="SUPFAM" id="SSF48008">
    <property type="entry name" value="GntR ligand-binding domain-like"/>
    <property type="match status" value="1"/>
</dbReference>
<evidence type="ECO:0000256" key="1">
    <source>
        <dbReference type="ARBA" id="ARBA00023015"/>
    </source>
</evidence>
<dbReference type="Pfam" id="PF00392">
    <property type="entry name" value="GntR"/>
    <property type="match status" value="1"/>
</dbReference>
<protein>
    <submittedName>
        <fullName evidence="5">GntR family transcriptional regulator</fullName>
    </submittedName>
</protein>
<dbReference type="Pfam" id="PF07729">
    <property type="entry name" value="FCD"/>
    <property type="match status" value="1"/>
</dbReference>
<evidence type="ECO:0000259" key="4">
    <source>
        <dbReference type="PROSITE" id="PS50949"/>
    </source>
</evidence>
<accession>A0A2M8WQV6</accession>
<evidence type="ECO:0000313" key="5">
    <source>
        <dbReference type="EMBL" id="PJI93322.1"/>
    </source>
</evidence>
<dbReference type="InterPro" id="IPR036388">
    <property type="entry name" value="WH-like_DNA-bd_sf"/>
</dbReference>
<keyword evidence="6" id="KW-1185">Reference proteome</keyword>
<dbReference type="SUPFAM" id="SSF46785">
    <property type="entry name" value="Winged helix' DNA-binding domain"/>
    <property type="match status" value="1"/>
</dbReference>
<dbReference type="SMART" id="SM00895">
    <property type="entry name" value="FCD"/>
    <property type="match status" value="1"/>
</dbReference>
<dbReference type="PRINTS" id="PR00035">
    <property type="entry name" value="HTHGNTR"/>
</dbReference>